<keyword evidence="11" id="KW-1185">Reference proteome</keyword>
<evidence type="ECO:0000256" key="1">
    <source>
        <dbReference type="ARBA" id="ARBA00005196"/>
    </source>
</evidence>
<comment type="catalytic activity">
    <reaction evidence="7 8">
        <text>(2S,6S)-2,6-diaminopimelate = meso-2,6-diaminopimelate</text>
        <dbReference type="Rhea" id="RHEA:15393"/>
        <dbReference type="ChEBI" id="CHEBI:57609"/>
        <dbReference type="ChEBI" id="CHEBI:57791"/>
        <dbReference type="EC" id="5.1.1.7"/>
    </reaction>
</comment>
<evidence type="ECO:0000256" key="9">
    <source>
        <dbReference type="PROSITE-ProRule" id="PRU10125"/>
    </source>
</evidence>
<comment type="subunit">
    <text evidence="8">Homodimer.</text>
</comment>
<proteinExistence type="inferred from homology"/>
<dbReference type="HAMAP" id="MF_00197">
    <property type="entry name" value="DAP_epimerase"/>
    <property type="match status" value="1"/>
</dbReference>
<feature type="binding site" evidence="8">
    <location>
        <position position="46"/>
    </location>
    <ligand>
        <name>substrate</name>
    </ligand>
</feature>
<feature type="binding site" evidence="8">
    <location>
        <begin position="211"/>
        <end position="212"/>
    </location>
    <ligand>
        <name>substrate</name>
    </ligand>
</feature>
<evidence type="ECO:0000256" key="6">
    <source>
        <dbReference type="ARBA" id="ARBA00023235"/>
    </source>
</evidence>
<dbReference type="EC" id="5.1.1.7" evidence="3 8"/>
<feature type="site" description="Could be important to modulate the pK values of the two catalytic cysteine residues" evidence="8">
    <location>
        <position position="211"/>
    </location>
</feature>
<dbReference type="InterPro" id="IPR001653">
    <property type="entry name" value="DAP_epimerase_DapF"/>
</dbReference>
<dbReference type="SUPFAM" id="SSF54506">
    <property type="entry name" value="Diaminopimelate epimerase-like"/>
    <property type="match status" value="2"/>
</dbReference>
<dbReference type="Proteomes" id="UP001156670">
    <property type="component" value="Unassembled WGS sequence"/>
</dbReference>
<evidence type="ECO:0000256" key="8">
    <source>
        <dbReference type="HAMAP-Rule" id="MF_00197"/>
    </source>
</evidence>
<accession>A0ABQ5XI30</accession>
<dbReference type="Gene3D" id="3.10.310.10">
    <property type="entry name" value="Diaminopimelate Epimerase, Chain A, domain 1"/>
    <property type="match status" value="2"/>
</dbReference>
<feature type="binding site" evidence="8">
    <location>
        <position position="66"/>
    </location>
    <ligand>
        <name>substrate</name>
    </ligand>
</feature>
<comment type="subcellular location">
    <subcellularLocation>
        <location evidence="8">Cytoplasm</location>
    </subcellularLocation>
</comment>
<keyword evidence="8" id="KW-0963">Cytoplasm</keyword>
<dbReference type="EMBL" id="BSOB01000004">
    <property type="protein sequence ID" value="GLQ91355.1"/>
    <property type="molecule type" value="Genomic_DNA"/>
</dbReference>
<evidence type="ECO:0000256" key="2">
    <source>
        <dbReference type="ARBA" id="ARBA00010219"/>
    </source>
</evidence>
<feature type="binding site" evidence="8">
    <location>
        <position position="160"/>
    </location>
    <ligand>
        <name>substrate</name>
    </ligand>
</feature>
<feature type="active site" description="Proton acceptor" evidence="8">
    <location>
        <position position="220"/>
    </location>
</feature>
<feature type="site" description="Important for dimerization" evidence="8">
    <location>
        <position position="271"/>
    </location>
</feature>
<evidence type="ECO:0000313" key="11">
    <source>
        <dbReference type="Proteomes" id="UP001156670"/>
    </source>
</evidence>
<organism evidence="10 11">
    <name type="scientific">Dyella acidisoli</name>
    <dbReference type="NCBI Taxonomy" id="1867834"/>
    <lineage>
        <taxon>Bacteria</taxon>
        <taxon>Pseudomonadati</taxon>
        <taxon>Pseudomonadota</taxon>
        <taxon>Gammaproteobacteria</taxon>
        <taxon>Lysobacterales</taxon>
        <taxon>Rhodanobacteraceae</taxon>
        <taxon>Dyella</taxon>
    </lineage>
</organism>
<feature type="site" description="Could be important to modulate the pK values of the two catalytic cysteine residues" evidence="8">
    <location>
        <position position="162"/>
    </location>
</feature>
<protein>
    <recommendedName>
        <fullName evidence="3 8">Diaminopimelate epimerase</fullName>
        <shortName evidence="8">DAP epimerase</shortName>
        <ecNumber evidence="3 8">5.1.1.7</ecNumber>
    </recommendedName>
    <alternativeName>
        <fullName evidence="8">PLP-independent amino acid racemase</fullName>
    </alternativeName>
</protein>
<sequence length="278" mass="29417">MALRFSKMHGSGNDFAVIDSRSGALALNPASIRAMADRHTGIGFDQLLSVEPARDGASAFYYGIWNADGSPSGQCGNGVRCVAAWLQRAGVLAIGETAQVQSPSGPVAVRVVDANRVTVDMGVPVFEPARIPFNATQMADRYSIEVDGQTLDIGAVSMGNPHAVVVVDDLLAPALARLGPALTAHTRFPEGVNTGFVQKLSPQHVRLRVHERGSGWTLACGTGACAAMAVLRRRGEVDAQVRVDLPGGTLQIDWVGPGERLWMTGPATFVYEGEWLGD</sequence>
<evidence type="ECO:0000256" key="7">
    <source>
        <dbReference type="ARBA" id="ARBA00051712"/>
    </source>
</evidence>
<reference evidence="11" key="1">
    <citation type="journal article" date="2019" name="Int. J. Syst. Evol. Microbiol.">
        <title>The Global Catalogue of Microorganisms (GCM) 10K type strain sequencing project: providing services to taxonomists for standard genome sequencing and annotation.</title>
        <authorList>
            <consortium name="The Broad Institute Genomics Platform"/>
            <consortium name="The Broad Institute Genome Sequencing Center for Infectious Disease"/>
            <person name="Wu L."/>
            <person name="Ma J."/>
        </authorList>
    </citation>
    <scope>NUCLEOTIDE SEQUENCE [LARGE SCALE GENOMIC DNA]</scope>
    <source>
        <strain evidence="11">NBRC 111980</strain>
    </source>
</reference>
<dbReference type="PANTHER" id="PTHR31689:SF0">
    <property type="entry name" value="DIAMINOPIMELATE EPIMERASE"/>
    <property type="match status" value="1"/>
</dbReference>
<dbReference type="InterPro" id="IPR018510">
    <property type="entry name" value="DAP_epimerase_AS"/>
</dbReference>
<comment type="function">
    <text evidence="8">Catalyzes the stereoinversion of LL-2,6-diaminopimelate (L,L-DAP) to meso-diaminopimelate (meso-DAP), a precursor of L-lysine and an essential component of the bacterial peptidoglycan.</text>
</comment>
<comment type="caution">
    <text evidence="10">The sequence shown here is derived from an EMBL/GenBank/DDBJ whole genome shotgun (WGS) entry which is preliminary data.</text>
</comment>
<feature type="binding site" evidence="8">
    <location>
        <begin position="76"/>
        <end position="77"/>
    </location>
    <ligand>
        <name>substrate</name>
    </ligand>
</feature>
<keyword evidence="4 8" id="KW-0028">Amino-acid biosynthesis</keyword>
<keyword evidence="6 8" id="KW-0413">Isomerase</keyword>
<evidence type="ECO:0000256" key="3">
    <source>
        <dbReference type="ARBA" id="ARBA00013080"/>
    </source>
</evidence>
<comment type="pathway">
    <text evidence="1 8">Amino-acid biosynthesis; L-lysine biosynthesis via DAP pathway; DL-2,6-diaminopimelate from LL-2,6-diaminopimelate: step 1/1.</text>
</comment>
<feature type="active site" description="Proton donor" evidence="8">
    <location>
        <position position="75"/>
    </location>
</feature>
<feature type="binding site" evidence="8">
    <location>
        <position position="193"/>
    </location>
    <ligand>
        <name>substrate</name>
    </ligand>
</feature>
<dbReference type="Pfam" id="PF01678">
    <property type="entry name" value="DAP_epimerase"/>
    <property type="match status" value="2"/>
</dbReference>
<gene>
    <name evidence="8 10" type="primary">dapF</name>
    <name evidence="10" type="ORF">GCM10007901_03050</name>
</gene>
<dbReference type="NCBIfam" id="TIGR00652">
    <property type="entry name" value="DapF"/>
    <property type="match status" value="1"/>
</dbReference>
<name>A0ABQ5XI30_9GAMM</name>
<evidence type="ECO:0000313" key="10">
    <source>
        <dbReference type="EMBL" id="GLQ91355.1"/>
    </source>
</evidence>
<feature type="binding site" evidence="8">
    <location>
        <begin position="221"/>
        <end position="222"/>
    </location>
    <ligand>
        <name>substrate</name>
    </ligand>
</feature>
<keyword evidence="5 8" id="KW-0457">Lysine biosynthesis</keyword>
<dbReference type="PROSITE" id="PS01326">
    <property type="entry name" value="DAP_EPIMERASE"/>
    <property type="match status" value="1"/>
</dbReference>
<evidence type="ECO:0000256" key="5">
    <source>
        <dbReference type="ARBA" id="ARBA00023154"/>
    </source>
</evidence>
<feature type="active site" evidence="9">
    <location>
        <position position="75"/>
    </location>
</feature>
<dbReference type="RefSeq" id="WP_284319129.1">
    <property type="nucleotide sequence ID" value="NZ_BSOB01000004.1"/>
</dbReference>
<comment type="similarity">
    <text evidence="2 8">Belongs to the diaminopimelate epimerase family.</text>
</comment>
<feature type="binding site" evidence="8">
    <location>
        <position position="13"/>
    </location>
    <ligand>
        <name>substrate</name>
    </ligand>
</feature>
<evidence type="ECO:0000256" key="4">
    <source>
        <dbReference type="ARBA" id="ARBA00022605"/>
    </source>
</evidence>
<dbReference type="PANTHER" id="PTHR31689">
    <property type="entry name" value="DIAMINOPIMELATE EPIMERASE, CHLOROPLASTIC"/>
    <property type="match status" value="1"/>
</dbReference>